<protein>
    <recommendedName>
        <fullName evidence="1">Thiopeptide-type bacteriocin biosynthesis domain-containing protein</fullName>
    </recommendedName>
</protein>
<dbReference type="AlphaFoldDB" id="A0A7D5YG61"/>
<sequence>MTDDATRWLSCHVFYHDDPDPLLAGLLLPMIDGLRARGLARQAFFLRHWERGPHVRVRLRVAEADADAVRADVERTVTAYLREHPGPAGLEPERVRDSLRHLSRLEHGTDEIGQVTEPEPPNSLRWIDYEPELAKYGGPRGVAIAEQVFDGSSRLTAEVIRTVPVDRARLGISLQLLLLSARALGLDAAARTVFLRHYRERWAPYVPDPDRLFAAWDGQYRHQADTYRRLLRSVDRGDPVGGGLGQAWERLLGDALAALRPLVAARQVWPGEVAPEAPPFVALAALVCQYLHTTNNRMNVRPQGECFVAYLGHRAALDLAGTAMPDTADATMSTSRSSHV</sequence>
<evidence type="ECO:0000259" key="1">
    <source>
        <dbReference type="Pfam" id="PF14028"/>
    </source>
</evidence>
<evidence type="ECO:0000313" key="2">
    <source>
        <dbReference type="EMBL" id="QLJ99535.1"/>
    </source>
</evidence>
<accession>A0A7D5YG61</accession>
<gene>
    <name evidence="2" type="ORF">HZU44_05270</name>
</gene>
<name>A0A7D5YG61_9ACTN</name>
<dbReference type="InterPro" id="IPR023809">
    <property type="entry name" value="Thiopep_bacteriocin_synth_dom"/>
</dbReference>
<dbReference type="Pfam" id="PF14028">
    <property type="entry name" value="Lant_dehydr_C"/>
    <property type="match status" value="1"/>
</dbReference>
<feature type="domain" description="Thiopeptide-type bacteriocin biosynthesis" evidence="1">
    <location>
        <begin position="8"/>
        <end position="315"/>
    </location>
</feature>
<reference evidence="2" key="1">
    <citation type="submission" date="2020-08" db="EMBL/GenBank/DDBJ databases">
        <title>A bifunctional nitrone conjugated secondary metabolite targeting the ribosome.</title>
        <authorList>
            <person name="Limbrick E.M."/>
            <person name="Graf M."/>
            <person name="Derewacz D.K."/>
            <person name="Nguyen F."/>
            <person name="Spraggins J.M."/>
            <person name="Wieland M."/>
            <person name="Ynigez-Gutierrez A.E."/>
            <person name="Reisman B.J."/>
            <person name="Zinshteyn B."/>
            <person name="McCulloch K."/>
            <person name="Iverson T.M."/>
            <person name="Green R."/>
            <person name="Wilson D.N."/>
            <person name="Bachmann B.O."/>
        </authorList>
    </citation>
    <scope>NUCLEOTIDE SEQUENCE</scope>
    <source>
        <strain evidence="2">Africana</strain>
    </source>
</reference>
<proteinExistence type="predicted"/>
<dbReference type="EMBL" id="CP058905">
    <property type="protein sequence ID" value="QLJ99535.1"/>
    <property type="molecule type" value="Genomic_DNA"/>
</dbReference>
<organism evidence="2">
    <name type="scientific">Micromonospora carbonacea</name>
    <dbReference type="NCBI Taxonomy" id="47853"/>
    <lineage>
        <taxon>Bacteria</taxon>
        <taxon>Bacillati</taxon>
        <taxon>Actinomycetota</taxon>
        <taxon>Actinomycetes</taxon>
        <taxon>Micromonosporales</taxon>
        <taxon>Micromonosporaceae</taxon>
        <taxon>Micromonospora</taxon>
    </lineage>
</organism>